<organism evidence="7 8">
    <name type="scientific">Biomphalaria pfeifferi</name>
    <name type="common">Bloodfluke planorb</name>
    <name type="synonym">Freshwater snail</name>
    <dbReference type="NCBI Taxonomy" id="112525"/>
    <lineage>
        <taxon>Eukaryota</taxon>
        <taxon>Metazoa</taxon>
        <taxon>Spiralia</taxon>
        <taxon>Lophotrochozoa</taxon>
        <taxon>Mollusca</taxon>
        <taxon>Gastropoda</taxon>
        <taxon>Heterobranchia</taxon>
        <taxon>Euthyneura</taxon>
        <taxon>Panpulmonata</taxon>
        <taxon>Hygrophila</taxon>
        <taxon>Lymnaeoidea</taxon>
        <taxon>Planorbidae</taxon>
        <taxon>Biomphalaria</taxon>
    </lineage>
</organism>
<evidence type="ECO:0000256" key="3">
    <source>
        <dbReference type="ARBA" id="ARBA00022989"/>
    </source>
</evidence>
<dbReference type="Pfam" id="PF00001">
    <property type="entry name" value="7tm_1"/>
    <property type="match status" value="1"/>
</dbReference>
<dbReference type="GO" id="GO:0016020">
    <property type="term" value="C:membrane"/>
    <property type="evidence" value="ECO:0007669"/>
    <property type="project" value="UniProtKB-SubCell"/>
</dbReference>
<feature type="transmembrane region" description="Helical" evidence="5">
    <location>
        <begin position="422"/>
        <end position="441"/>
    </location>
</feature>
<protein>
    <submittedName>
        <fullName evidence="7">G-protein coupled receptor C02B8.5</fullName>
    </submittedName>
</protein>
<dbReference type="EMBL" id="JASAOG010000083">
    <property type="protein sequence ID" value="KAK0053753.1"/>
    <property type="molecule type" value="Genomic_DNA"/>
</dbReference>
<feature type="transmembrane region" description="Helical" evidence="5">
    <location>
        <begin position="74"/>
        <end position="95"/>
    </location>
</feature>
<dbReference type="SMART" id="SM01381">
    <property type="entry name" value="7TM_GPCR_Srsx"/>
    <property type="match status" value="1"/>
</dbReference>
<evidence type="ECO:0000313" key="8">
    <source>
        <dbReference type="Proteomes" id="UP001233172"/>
    </source>
</evidence>
<reference evidence="7" key="2">
    <citation type="submission" date="2023-04" db="EMBL/GenBank/DDBJ databases">
        <authorList>
            <person name="Bu L."/>
            <person name="Lu L."/>
            <person name="Laidemitt M.R."/>
            <person name="Zhang S.M."/>
            <person name="Mutuku M."/>
            <person name="Mkoji G."/>
            <person name="Steinauer M."/>
            <person name="Loker E.S."/>
        </authorList>
    </citation>
    <scope>NUCLEOTIDE SEQUENCE</scope>
    <source>
        <strain evidence="7">KasaAsao</strain>
        <tissue evidence="7">Whole Snail</tissue>
    </source>
</reference>
<reference evidence="7" key="1">
    <citation type="journal article" date="2023" name="PLoS Negl. Trop. Dis.">
        <title>A genome sequence for Biomphalaria pfeifferi, the major vector snail for the human-infecting parasite Schistosoma mansoni.</title>
        <authorList>
            <person name="Bu L."/>
            <person name="Lu L."/>
            <person name="Laidemitt M.R."/>
            <person name="Zhang S.M."/>
            <person name="Mutuku M."/>
            <person name="Mkoji G."/>
            <person name="Steinauer M."/>
            <person name="Loker E.S."/>
        </authorList>
    </citation>
    <scope>NUCLEOTIDE SEQUENCE</scope>
    <source>
        <strain evidence="7">KasaAsao</strain>
    </source>
</reference>
<comment type="caution">
    <text evidence="7">The sequence shown here is derived from an EMBL/GenBank/DDBJ whole genome shotgun (WGS) entry which is preliminary data.</text>
</comment>
<feature type="transmembrane region" description="Helical" evidence="5">
    <location>
        <begin position="164"/>
        <end position="184"/>
    </location>
</feature>
<dbReference type="GO" id="GO:0004930">
    <property type="term" value="F:G protein-coupled receptor activity"/>
    <property type="evidence" value="ECO:0007669"/>
    <property type="project" value="InterPro"/>
</dbReference>
<keyword evidence="3 5" id="KW-1133">Transmembrane helix</keyword>
<feature type="transmembrane region" description="Helical" evidence="5">
    <location>
        <begin position="115"/>
        <end position="143"/>
    </location>
</feature>
<keyword evidence="2 5" id="KW-0812">Transmembrane</keyword>
<dbReference type="Gene3D" id="1.20.1070.10">
    <property type="entry name" value="Rhodopsin 7-helix transmembrane proteins"/>
    <property type="match status" value="2"/>
</dbReference>
<dbReference type="InterPro" id="IPR017452">
    <property type="entry name" value="GPCR_Rhodpsn_7TM"/>
</dbReference>
<feature type="transmembrane region" description="Helical" evidence="5">
    <location>
        <begin position="225"/>
        <end position="247"/>
    </location>
</feature>
<evidence type="ECO:0000259" key="6">
    <source>
        <dbReference type="PROSITE" id="PS50262"/>
    </source>
</evidence>
<dbReference type="PROSITE" id="PS50262">
    <property type="entry name" value="G_PROTEIN_RECEP_F1_2"/>
    <property type="match status" value="1"/>
</dbReference>
<dbReference type="InterPro" id="IPR052954">
    <property type="entry name" value="GPCR-Ligand_Int"/>
</dbReference>
<evidence type="ECO:0000256" key="1">
    <source>
        <dbReference type="ARBA" id="ARBA00004370"/>
    </source>
</evidence>
<evidence type="ECO:0000256" key="5">
    <source>
        <dbReference type="SAM" id="Phobius"/>
    </source>
</evidence>
<keyword evidence="7" id="KW-0675">Receptor</keyword>
<dbReference type="Proteomes" id="UP001233172">
    <property type="component" value="Unassembled WGS sequence"/>
</dbReference>
<dbReference type="PANTHER" id="PTHR46641">
    <property type="entry name" value="FMRFAMIDE RECEPTOR-RELATED"/>
    <property type="match status" value="1"/>
</dbReference>
<evidence type="ECO:0000256" key="4">
    <source>
        <dbReference type="ARBA" id="ARBA00023136"/>
    </source>
</evidence>
<dbReference type="PANTHER" id="PTHR46641:SF2">
    <property type="entry name" value="FMRFAMIDE RECEPTOR"/>
    <property type="match status" value="1"/>
</dbReference>
<dbReference type="PRINTS" id="PR00237">
    <property type="entry name" value="GPCRRHODOPSN"/>
</dbReference>
<accession>A0AAD8BGV8</accession>
<feature type="transmembrane region" description="Helical" evidence="5">
    <location>
        <begin position="384"/>
        <end position="402"/>
    </location>
</feature>
<evidence type="ECO:0000256" key="2">
    <source>
        <dbReference type="ARBA" id="ARBA00022692"/>
    </source>
</evidence>
<name>A0AAD8BGV8_BIOPF</name>
<dbReference type="AlphaFoldDB" id="A0AAD8BGV8"/>
<evidence type="ECO:0000313" key="7">
    <source>
        <dbReference type="EMBL" id="KAK0053753.1"/>
    </source>
</evidence>
<keyword evidence="8" id="KW-1185">Reference proteome</keyword>
<dbReference type="SUPFAM" id="SSF81321">
    <property type="entry name" value="Family A G protein-coupled receptor-like"/>
    <property type="match status" value="1"/>
</dbReference>
<proteinExistence type="predicted"/>
<gene>
    <name evidence="7" type="ORF">Bpfe_016747</name>
</gene>
<dbReference type="InterPro" id="IPR000276">
    <property type="entry name" value="GPCR_Rhodpsn"/>
</dbReference>
<comment type="subcellular location">
    <subcellularLocation>
        <location evidence="1">Membrane</location>
    </subcellularLocation>
</comment>
<sequence>MLSYSQTTESKYFLWPHINFFPFNDISGKDWFWKDFERAMTTFVIPTVSALGIVGNLINIVVLFRVKCNKSSTLLILALAVADTVYLFGTNNIAMEFYHNGSAYGFEYTEALAEFLYYLVLIELVLEVFGKISSMMLPAVITLDRLVAVLSPFQYPRIMTLNRVRVAIGFVYLFSVLDFFLYSVKYSFVYAPSPTDNSTMVGLIGKSSFYINHQDVYEMFILVPIYLFGPVPLLFTLLGCMGLGILIRMQEKNRNSMLSGTGYDNKNKCWNLIYLCIKHMFHQSLPKQLQLPIQLRYDSSTSLRSIKIVQEKANTKAPIKTIDLKSHKDQVSKVKSISYCNNDILTVMSRQTDTCVQQSKDLKKAVPSKPNTNKKMRQWRTTKTLLSVCVVYCFANMFNFLGMRYFHDPSLPTNMAMLVEKLRKLVLVINSACNFLFYVGFNRKYKERYRSIISFCYKMK</sequence>
<feature type="transmembrane region" description="Helical" evidence="5">
    <location>
        <begin position="43"/>
        <end position="62"/>
    </location>
</feature>
<keyword evidence="4 5" id="KW-0472">Membrane</keyword>
<feature type="domain" description="G-protein coupled receptors family 1 profile" evidence="6">
    <location>
        <begin position="55"/>
        <end position="438"/>
    </location>
</feature>